<dbReference type="EMBL" id="CM004481">
    <property type="protein sequence ID" value="OCT64943.1"/>
    <property type="molecule type" value="Genomic_DNA"/>
</dbReference>
<reference evidence="2" key="1">
    <citation type="journal article" date="2016" name="Nature">
        <title>Genome evolution in the allotetraploid frog Xenopus laevis.</title>
        <authorList>
            <person name="Session A.M."/>
            <person name="Uno Y."/>
            <person name="Kwon T."/>
            <person name="Chapman J.A."/>
            <person name="Toyoda A."/>
            <person name="Takahashi S."/>
            <person name="Fukui A."/>
            <person name="Hikosaka A."/>
            <person name="Suzuki A."/>
            <person name="Kondo M."/>
            <person name="van Heeringen S.J."/>
            <person name="Quigley I."/>
            <person name="Heinz S."/>
            <person name="Ogino H."/>
            <person name="Ochi H."/>
            <person name="Hellsten U."/>
            <person name="Lyons J.B."/>
            <person name="Simakov O."/>
            <person name="Putnam N."/>
            <person name="Stites J."/>
            <person name="Kuroki Y."/>
            <person name="Tanaka T."/>
            <person name="Michiue T."/>
            <person name="Watanabe M."/>
            <person name="Bogdanovic O."/>
            <person name="Lister R."/>
            <person name="Georgiou G."/>
            <person name="Paranjpe S.S."/>
            <person name="van Kruijsbergen I."/>
            <person name="Shu S."/>
            <person name="Carlson J."/>
            <person name="Kinoshita T."/>
            <person name="Ohta Y."/>
            <person name="Mawaribuchi S."/>
            <person name="Jenkins J."/>
            <person name="Grimwood J."/>
            <person name="Schmutz J."/>
            <person name="Mitros T."/>
            <person name="Mozaffari S.V."/>
            <person name="Suzuki Y."/>
            <person name="Haramoto Y."/>
            <person name="Yamamoto T.S."/>
            <person name="Takagi C."/>
            <person name="Heald R."/>
            <person name="Miller K."/>
            <person name="Haudenschild C."/>
            <person name="Kitzman J."/>
            <person name="Nakayama T."/>
            <person name="Izutsu Y."/>
            <person name="Robert J."/>
            <person name="Fortriede J."/>
            <person name="Burns K."/>
            <person name="Lotay V."/>
            <person name="Karimi K."/>
            <person name="Yasuoka Y."/>
            <person name="Dichmann D.S."/>
            <person name="Flajnik M.F."/>
            <person name="Houston D.W."/>
            <person name="Shendure J."/>
            <person name="DuPasquier L."/>
            <person name="Vize P.D."/>
            <person name="Zorn A.M."/>
            <person name="Ito M."/>
            <person name="Marcotte E.M."/>
            <person name="Wallingford J.B."/>
            <person name="Ito Y."/>
            <person name="Asashima M."/>
            <person name="Ueno N."/>
            <person name="Matsuda Y."/>
            <person name="Veenstra G.J."/>
            <person name="Fujiyama A."/>
            <person name="Harland R.M."/>
            <person name="Taira M."/>
            <person name="Rokhsar D.S."/>
        </authorList>
    </citation>
    <scope>NUCLEOTIDE SEQUENCE [LARGE SCALE GENOMIC DNA]</scope>
    <source>
        <strain evidence="2">J</strain>
    </source>
</reference>
<sequence length="72" mass="8109">MARKVFELCCKNISCANSQLSKILSLQFLALCLKLVQLTGCGWTTNVLYHIQLLYVGPARLISMFYIHVQGC</sequence>
<accession>A0A974C1P2</accession>
<organism evidence="1 2">
    <name type="scientific">Xenopus laevis</name>
    <name type="common">African clawed frog</name>
    <dbReference type="NCBI Taxonomy" id="8355"/>
    <lineage>
        <taxon>Eukaryota</taxon>
        <taxon>Metazoa</taxon>
        <taxon>Chordata</taxon>
        <taxon>Craniata</taxon>
        <taxon>Vertebrata</taxon>
        <taxon>Euteleostomi</taxon>
        <taxon>Amphibia</taxon>
        <taxon>Batrachia</taxon>
        <taxon>Anura</taxon>
        <taxon>Pipoidea</taxon>
        <taxon>Pipidae</taxon>
        <taxon>Xenopodinae</taxon>
        <taxon>Xenopus</taxon>
        <taxon>Xenopus</taxon>
    </lineage>
</organism>
<name>A0A974C1P2_XENLA</name>
<dbReference type="AlphaFoldDB" id="A0A974C1P2"/>
<proteinExistence type="predicted"/>
<gene>
    <name evidence="1" type="ORF">XELAEV_18041182mg</name>
</gene>
<dbReference type="Proteomes" id="UP000694892">
    <property type="component" value="Chromosome 8S"/>
</dbReference>
<evidence type="ECO:0000313" key="1">
    <source>
        <dbReference type="EMBL" id="OCT64943.1"/>
    </source>
</evidence>
<protein>
    <submittedName>
        <fullName evidence="1">Uncharacterized protein</fullName>
    </submittedName>
</protein>
<evidence type="ECO:0000313" key="2">
    <source>
        <dbReference type="Proteomes" id="UP000694892"/>
    </source>
</evidence>